<dbReference type="EMBL" id="AP014968">
    <property type="protein sequence ID" value="BAT17626.1"/>
    <property type="molecule type" value="Genomic_DNA"/>
</dbReference>
<evidence type="ECO:0000256" key="1">
    <source>
        <dbReference type="SAM" id="MobiDB-lite"/>
    </source>
</evidence>
<feature type="compositionally biased region" description="Low complexity" evidence="1">
    <location>
        <begin position="58"/>
        <end position="73"/>
    </location>
</feature>
<proteinExistence type="predicted"/>
<dbReference type="Gramene" id="Os12t0559100-01">
    <property type="protein sequence ID" value="Os12t0559100-01"/>
    <property type="gene ID" value="Os12g0559100"/>
</dbReference>
<dbReference type="AlphaFoldDB" id="A0A0N7KU74"/>
<reference evidence="2 3" key="3">
    <citation type="journal article" date="2013" name="Rice">
        <title>Improvement of the Oryza sativa Nipponbare reference genome using next generation sequence and optical map data.</title>
        <authorList>
            <person name="Kawahara Y."/>
            <person name="de la Bastide M."/>
            <person name="Hamilton J.P."/>
            <person name="Kanamori H."/>
            <person name="McCombie W.R."/>
            <person name="Ouyang S."/>
            <person name="Schwartz D.C."/>
            <person name="Tanaka T."/>
            <person name="Wu J."/>
            <person name="Zhou S."/>
            <person name="Childs K.L."/>
            <person name="Davidson R.M."/>
            <person name="Lin H."/>
            <person name="Quesada-Ocampo L."/>
            <person name="Vaillancourt B."/>
            <person name="Sakai H."/>
            <person name="Lee S.S."/>
            <person name="Kim J."/>
            <person name="Numa H."/>
            <person name="Itoh T."/>
            <person name="Buell C.R."/>
            <person name="Matsumoto T."/>
        </authorList>
    </citation>
    <scope>NUCLEOTIDE SEQUENCE [LARGE SCALE GENOMIC DNA]</scope>
    <source>
        <strain evidence="3">cv. Nipponbare</strain>
    </source>
</reference>
<feature type="compositionally biased region" description="Basic and acidic residues" evidence="1">
    <location>
        <begin position="90"/>
        <end position="106"/>
    </location>
</feature>
<protein>
    <submittedName>
        <fullName evidence="2">Os12g0559100 protein</fullName>
    </submittedName>
</protein>
<dbReference type="InParanoid" id="A0A0N7KU74"/>
<gene>
    <name evidence="2" type="ordered locus">Os12g0559100</name>
    <name evidence="2" type="ORF">OSNPB_120559100</name>
</gene>
<organism evidence="2 3">
    <name type="scientific">Oryza sativa subsp. japonica</name>
    <name type="common">Rice</name>
    <dbReference type="NCBI Taxonomy" id="39947"/>
    <lineage>
        <taxon>Eukaryota</taxon>
        <taxon>Viridiplantae</taxon>
        <taxon>Streptophyta</taxon>
        <taxon>Embryophyta</taxon>
        <taxon>Tracheophyta</taxon>
        <taxon>Spermatophyta</taxon>
        <taxon>Magnoliopsida</taxon>
        <taxon>Liliopsida</taxon>
        <taxon>Poales</taxon>
        <taxon>Poaceae</taxon>
        <taxon>BOP clade</taxon>
        <taxon>Oryzoideae</taxon>
        <taxon>Oryzeae</taxon>
        <taxon>Oryzinae</taxon>
        <taxon>Oryza</taxon>
        <taxon>Oryza sativa</taxon>
    </lineage>
</organism>
<reference evidence="2 3" key="2">
    <citation type="journal article" date="2013" name="Plant Cell Physiol.">
        <title>Rice Annotation Project Database (RAP-DB): an integrative and interactive database for rice genomics.</title>
        <authorList>
            <person name="Sakai H."/>
            <person name="Lee S.S."/>
            <person name="Tanaka T."/>
            <person name="Numa H."/>
            <person name="Kim J."/>
            <person name="Kawahara Y."/>
            <person name="Wakimoto H."/>
            <person name="Yang C.C."/>
            <person name="Iwamoto M."/>
            <person name="Abe T."/>
            <person name="Yamada Y."/>
            <person name="Muto A."/>
            <person name="Inokuchi H."/>
            <person name="Ikemura T."/>
            <person name="Matsumoto T."/>
            <person name="Sasaki T."/>
            <person name="Itoh T."/>
        </authorList>
    </citation>
    <scope>NUCLEOTIDE SEQUENCE [LARGE SCALE GENOMIC DNA]</scope>
    <source>
        <strain evidence="3">cv. Nipponbare</strain>
    </source>
</reference>
<dbReference type="Proteomes" id="UP000059680">
    <property type="component" value="Chromosome 12"/>
</dbReference>
<accession>A0A0N7KU74</accession>
<sequence length="106" mass="11395">MPASLARYPLRPAPCRPSSLRHPRAAADDASADHPFVSSLKAAPPHLLPRRRCRHARGGAPLRRAAALPQRGPLRGRRRRGHLGVAGRAPRGDGAHGSVPHERRAA</sequence>
<feature type="region of interest" description="Disordered" evidence="1">
    <location>
        <begin position="1"/>
        <end position="106"/>
    </location>
</feature>
<feature type="compositionally biased region" description="Basic residues" evidence="1">
    <location>
        <begin position="48"/>
        <end position="57"/>
    </location>
</feature>
<keyword evidence="3" id="KW-1185">Reference proteome</keyword>
<evidence type="ECO:0000313" key="3">
    <source>
        <dbReference type="Proteomes" id="UP000059680"/>
    </source>
</evidence>
<name>A0A0N7KU74_ORYSJ</name>
<dbReference type="PaxDb" id="39947-A0A0N7KU74"/>
<reference evidence="3" key="1">
    <citation type="journal article" date="2005" name="Nature">
        <title>The map-based sequence of the rice genome.</title>
        <authorList>
            <consortium name="International rice genome sequencing project (IRGSP)"/>
            <person name="Matsumoto T."/>
            <person name="Wu J."/>
            <person name="Kanamori H."/>
            <person name="Katayose Y."/>
            <person name="Fujisawa M."/>
            <person name="Namiki N."/>
            <person name="Mizuno H."/>
            <person name="Yamamoto K."/>
            <person name="Antonio B.A."/>
            <person name="Baba T."/>
            <person name="Sakata K."/>
            <person name="Nagamura Y."/>
            <person name="Aoki H."/>
            <person name="Arikawa K."/>
            <person name="Arita K."/>
            <person name="Bito T."/>
            <person name="Chiden Y."/>
            <person name="Fujitsuka N."/>
            <person name="Fukunaka R."/>
            <person name="Hamada M."/>
            <person name="Harada C."/>
            <person name="Hayashi A."/>
            <person name="Hijishita S."/>
            <person name="Honda M."/>
            <person name="Hosokawa S."/>
            <person name="Ichikawa Y."/>
            <person name="Idonuma A."/>
            <person name="Iijima M."/>
            <person name="Ikeda M."/>
            <person name="Ikeno M."/>
            <person name="Ito K."/>
            <person name="Ito S."/>
            <person name="Ito T."/>
            <person name="Ito Y."/>
            <person name="Ito Y."/>
            <person name="Iwabuchi A."/>
            <person name="Kamiya K."/>
            <person name="Karasawa W."/>
            <person name="Kurita K."/>
            <person name="Katagiri S."/>
            <person name="Kikuta A."/>
            <person name="Kobayashi H."/>
            <person name="Kobayashi N."/>
            <person name="Machita K."/>
            <person name="Maehara T."/>
            <person name="Masukawa M."/>
            <person name="Mizubayashi T."/>
            <person name="Mukai Y."/>
            <person name="Nagasaki H."/>
            <person name="Nagata Y."/>
            <person name="Naito S."/>
            <person name="Nakashima M."/>
            <person name="Nakama Y."/>
            <person name="Nakamichi Y."/>
            <person name="Nakamura M."/>
            <person name="Meguro A."/>
            <person name="Negishi M."/>
            <person name="Ohta I."/>
            <person name="Ohta T."/>
            <person name="Okamoto M."/>
            <person name="Ono N."/>
            <person name="Saji S."/>
            <person name="Sakaguchi M."/>
            <person name="Sakai K."/>
            <person name="Shibata M."/>
            <person name="Shimokawa T."/>
            <person name="Song J."/>
            <person name="Takazaki Y."/>
            <person name="Terasawa K."/>
            <person name="Tsugane M."/>
            <person name="Tsuji K."/>
            <person name="Ueda S."/>
            <person name="Waki K."/>
            <person name="Yamagata H."/>
            <person name="Yamamoto M."/>
            <person name="Yamamoto S."/>
            <person name="Yamane H."/>
            <person name="Yoshiki S."/>
            <person name="Yoshihara R."/>
            <person name="Yukawa K."/>
            <person name="Zhong H."/>
            <person name="Yano M."/>
            <person name="Yuan Q."/>
            <person name="Ouyang S."/>
            <person name="Liu J."/>
            <person name="Jones K.M."/>
            <person name="Gansberger K."/>
            <person name="Moffat K."/>
            <person name="Hill J."/>
            <person name="Bera J."/>
            <person name="Fadrosh D."/>
            <person name="Jin S."/>
            <person name="Johri S."/>
            <person name="Kim M."/>
            <person name="Overton L."/>
            <person name="Reardon M."/>
            <person name="Tsitrin T."/>
            <person name="Vuong H."/>
            <person name="Weaver B."/>
            <person name="Ciecko A."/>
            <person name="Tallon L."/>
            <person name="Jackson J."/>
            <person name="Pai G."/>
            <person name="Aken S.V."/>
            <person name="Utterback T."/>
            <person name="Reidmuller S."/>
            <person name="Feldblyum T."/>
            <person name="Hsiao J."/>
            <person name="Zismann V."/>
            <person name="Iobst S."/>
            <person name="de Vazeille A.R."/>
            <person name="Buell C.R."/>
            <person name="Ying K."/>
            <person name="Li Y."/>
            <person name="Lu T."/>
            <person name="Huang Y."/>
            <person name="Zhao Q."/>
            <person name="Feng Q."/>
            <person name="Zhang L."/>
            <person name="Zhu J."/>
            <person name="Weng Q."/>
            <person name="Mu J."/>
            <person name="Lu Y."/>
            <person name="Fan D."/>
            <person name="Liu Y."/>
            <person name="Guan J."/>
            <person name="Zhang Y."/>
            <person name="Yu S."/>
            <person name="Liu X."/>
            <person name="Zhang Y."/>
            <person name="Hong G."/>
            <person name="Han B."/>
            <person name="Choisne N."/>
            <person name="Demange N."/>
            <person name="Orjeda G."/>
            <person name="Samain S."/>
            <person name="Cattolico L."/>
            <person name="Pelletier E."/>
            <person name="Couloux A."/>
            <person name="Segurens B."/>
            <person name="Wincker P."/>
            <person name="D'Hont A."/>
            <person name="Scarpelli C."/>
            <person name="Weissenbach J."/>
            <person name="Salanoubat M."/>
            <person name="Quetier F."/>
            <person name="Yu Y."/>
            <person name="Kim H.R."/>
            <person name="Rambo T."/>
            <person name="Currie J."/>
            <person name="Collura K."/>
            <person name="Luo M."/>
            <person name="Yang T."/>
            <person name="Ammiraju J.S.S."/>
            <person name="Engler F."/>
            <person name="Soderlund C."/>
            <person name="Wing R.A."/>
            <person name="Palmer L.E."/>
            <person name="de la Bastide M."/>
            <person name="Spiegel L."/>
            <person name="Nascimento L."/>
            <person name="Zutavern T."/>
            <person name="O'Shaughnessy A."/>
            <person name="Dike S."/>
            <person name="Dedhia N."/>
            <person name="Preston R."/>
            <person name="Balija V."/>
            <person name="McCombie W.R."/>
            <person name="Chow T."/>
            <person name="Chen H."/>
            <person name="Chung M."/>
            <person name="Chen C."/>
            <person name="Shaw J."/>
            <person name="Wu H."/>
            <person name="Hsiao K."/>
            <person name="Chao Y."/>
            <person name="Chu M."/>
            <person name="Cheng C."/>
            <person name="Hour A."/>
            <person name="Lee P."/>
            <person name="Lin S."/>
            <person name="Lin Y."/>
            <person name="Liou J."/>
            <person name="Liu S."/>
            <person name="Hsing Y."/>
            <person name="Raghuvanshi S."/>
            <person name="Mohanty A."/>
            <person name="Bharti A.K."/>
            <person name="Gaur A."/>
            <person name="Gupta V."/>
            <person name="Kumar D."/>
            <person name="Ravi V."/>
            <person name="Vij S."/>
            <person name="Kapur A."/>
            <person name="Khurana P."/>
            <person name="Khurana P."/>
            <person name="Khurana J.P."/>
            <person name="Tyagi A.K."/>
            <person name="Gaikwad K."/>
            <person name="Singh A."/>
            <person name="Dalal V."/>
            <person name="Srivastava S."/>
            <person name="Dixit A."/>
            <person name="Pal A.K."/>
            <person name="Ghazi I.A."/>
            <person name="Yadav M."/>
            <person name="Pandit A."/>
            <person name="Bhargava A."/>
            <person name="Sureshbabu K."/>
            <person name="Batra K."/>
            <person name="Sharma T.R."/>
            <person name="Mohapatra T."/>
            <person name="Singh N.K."/>
            <person name="Messing J."/>
            <person name="Nelson A.B."/>
            <person name="Fuks G."/>
            <person name="Kavchok S."/>
            <person name="Keizer G."/>
            <person name="Linton E."/>
            <person name="Llaca V."/>
            <person name="Song R."/>
            <person name="Tanyolac B."/>
            <person name="Young S."/>
            <person name="Ho-Il K."/>
            <person name="Hahn J.H."/>
            <person name="Sangsakoo G."/>
            <person name="Vanavichit A."/>
            <person name="de Mattos Luiz.A.T."/>
            <person name="Zimmer P.D."/>
            <person name="Malone G."/>
            <person name="Dellagostin O."/>
            <person name="de Oliveira A.C."/>
            <person name="Bevan M."/>
            <person name="Bancroft I."/>
            <person name="Minx P."/>
            <person name="Cordum H."/>
            <person name="Wilson R."/>
            <person name="Cheng Z."/>
            <person name="Jin W."/>
            <person name="Jiang J."/>
            <person name="Leong S.A."/>
            <person name="Iwama H."/>
            <person name="Gojobori T."/>
            <person name="Itoh T."/>
            <person name="Niimura Y."/>
            <person name="Fujii Y."/>
            <person name="Habara T."/>
            <person name="Sakai H."/>
            <person name="Sato Y."/>
            <person name="Wilson G."/>
            <person name="Kumar K."/>
            <person name="McCouch S."/>
            <person name="Juretic N."/>
            <person name="Hoen D."/>
            <person name="Wright S."/>
            <person name="Bruskiewich R."/>
            <person name="Bureau T."/>
            <person name="Miyao A."/>
            <person name="Hirochika H."/>
            <person name="Nishikawa T."/>
            <person name="Kadowaki K."/>
            <person name="Sugiura M."/>
            <person name="Burr B."/>
            <person name="Sasaki T."/>
        </authorList>
    </citation>
    <scope>NUCLEOTIDE SEQUENCE [LARGE SCALE GENOMIC DNA]</scope>
    <source>
        <strain evidence="3">cv. Nipponbare</strain>
    </source>
</reference>
<evidence type="ECO:0000313" key="2">
    <source>
        <dbReference type="EMBL" id="BAT17626.1"/>
    </source>
</evidence>